<evidence type="ECO:0000313" key="1">
    <source>
        <dbReference type="EMBL" id="RDY23184.1"/>
    </source>
</evidence>
<name>A0A371IRU0_9FIRM</name>
<dbReference type="EMBL" id="NOJZ02000017">
    <property type="protein sequence ID" value="RDY23184.1"/>
    <property type="molecule type" value="Genomic_DNA"/>
</dbReference>
<protein>
    <submittedName>
        <fullName evidence="1">DUF2812 domain-containing protein</fullName>
    </submittedName>
</protein>
<proteinExistence type="predicted"/>
<dbReference type="RefSeq" id="WP_095404519.1">
    <property type="nucleotide sequence ID" value="NZ_NOJZ02000017.1"/>
</dbReference>
<dbReference type="InterPro" id="IPR021359">
    <property type="entry name" value="DUF2812"/>
</dbReference>
<organism evidence="1 2">
    <name type="scientific">Romboutsia maritimum</name>
    <dbReference type="NCBI Taxonomy" id="2020948"/>
    <lineage>
        <taxon>Bacteria</taxon>
        <taxon>Bacillati</taxon>
        <taxon>Bacillota</taxon>
        <taxon>Clostridia</taxon>
        <taxon>Peptostreptococcales</taxon>
        <taxon>Peptostreptococcaceae</taxon>
        <taxon>Romboutsia</taxon>
    </lineage>
</organism>
<accession>A0A371IRU0</accession>
<dbReference type="Pfam" id="PF11193">
    <property type="entry name" value="DUF2812"/>
    <property type="match status" value="1"/>
</dbReference>
<evidence type="ECO:0000313" key="2">
    <source>
        <dbReference type="Proteomes" id="UP000243494"/>
    </source>
</evidence>
<reference evidence="1 2" key="1">
    <citation type="journal article" date="2017" name="Genome Announc.">
        <title>Draft Genome Sequence of Romboutsia maritimum sp. nov. Strain CCRI-22766(T), Isolated from Coastal Estuarine Mud.</title>
        <authorList>
            <person name="Maheux A.F."/>
            <person name="Boudreau D.K."/>
            <person name="Berube E."/>
            <person name="Boissinot M."/>
            <person name="Raymond F."/>
            <person name="Brodeur S."/>
            <person name="Corbeil J."/>
            <person name="Brightwell G."/>
            <person name="Broda D."/>
            <person name="Omar R.F."/>
            <person name="Bergeron M.G."/>
        </authorList>
    </citation>
    <scope>NUCLEOTIDE SEQUENCE [LARGE SCALE GENOMIC DNA]</scope>
    <source>
        <strain evidence="1 2">CCRI-22766</strain>
    </source>
</reference>
<dbReference type="OrthoDB" id="1928173at2"/>
<dbReference type="Proteomes" id="UP000243494">
    <property type="component" value="Unassembled WGS sequence"/>
</dbReference>
<keyword evidence="2" id="KW-1185">Reference proteome</keyword>
<comment type="caution">
    <text evidence="1">The sequence shown here is derived from an EMBL/GenBank/DDBJ whole genome shotgun (WGS) entry which is preliminary data.</text>
</comment>
<dbReference type="AlphaFoldDB" id="A0A371IRU0"/>
<sequence length="81" mass="9636">MKKLSDLAKEGWILDSFKFIFYKLKKSQPEDVIYSVDYNEDKMEWDSYFEIFKDGGWDHVCSYGEVHFFKSKIGTAPVYTD</sequence>
<gene>
    <name evidence="1" type="ORF">CHF27_009550</name>
</gene>